<gene>
    <name evidence="1" type="ORF">BABINDRAFT_92683</name>
</gene>
<evidence type="ECO:0000313" key="2">
    <source>
        <dbReference type="Proteomes" id="UP000094336"/>
    </source>
</evidence>
<sequence length="97" mass="10807">MLTGHLMKLAIESTSQGELSISFGSFIDSINFVVHVDGQRWITPEVCLNLLPLKVLLSCTDGNLIISLVDRLIRLQVGQLIRLQGELLPFYSGHHVH</sequence>
<dbReference type="Proteomes" id="UP000094336">
    <property type="component" value="Unassembled WGS sequence"/>
</dbReference>
<keyword evidence="2" id="KW-1185">Reference proteome</keyword>
<dbReference type="RefSeq" id="XP_018983442.1">
    <property type="nucleotide sequence ID" value="XM_019132937.1"/>
</dbReference>
<dbReference type="EMBL" id="KV454437">
    <property type="protein sequence ID" value="ODQ78114.1"/>
    <property type="molecule type" value="Genomic_DNA"/>
</dbReference>
<evidence type="ECO:0000313" key="1">
    <source>
        <dbReference type="EMBL" id="ODQ78114.1"/>
    </source>
</evidence>
<dbReference type="AlphaFoldDB" id="A0A1E3QKX6"/>
<name>A0A1E3QKX6_9ASCO</name>
<protein>
    <submittedName>
        <fullName evidence="1">Uncharacterized protein</fullName>
    </submittedName>
</protein>
<reference evidence="2" key="1">
    <citation type="submission" date="2016-05" db="EMBL/GenBank/DDBJ databases">
        <title>Comparative genomics of biotechnologically important yeasts.</title>
        <authorList>
            <consortium name="DOE Joint Genome Institute"/>
            <person name="Riley R."/>
            <person name="Haridas S."/>
            <person name="Wolfe K.H."/>
            <person name="Lopes M.R."/>
            <person name="Hittinger C.T."/>
            <person name="Goker M."/>
            <person name="Salamov A."/>
            <person name="Wisecaver J."/>
            <person name="Long T.M."/>
            <person name="Aerts A.L."/>
            <person name="Barry K."/>
            <person name="Choi C."/>
            <person name="Clum A."/>
            <person name="Coughlan A.Y."/>
            <person name="Deshpande S."/>
            <person name="Douglass A.P."/>
            <person name="Hanson S.J."/>
            <person name="Klenk H.-P."/>
            <person name="Labutti K."/>
            <person name="Lapidus A."/>
            <person name="Lindquist E."/>
            <person name="Lipzen A."/>
            <person name="Meier-Kolthoff J.P."/>
            <person name="Ohm R.A."/>
            <person name="Otillar R.P."/>
            <person name="Pangilinan J."/>
            <person name="Peng Y."/>
            <person name="Rokas A."/>
            <person name="Rosa C.A."/>
            <person name="Scheuner C."/>
            <person name="Sibirny A.A."/>
            <person name="Slot J.C."/>
            <person name="Stielow J.B."/>
            <person name="Sun H."/>
            <person name="Kurtzman C.P."/>
            <person name="Blackwell M."/>
            <person name="Grigoriev I.V."/>
            <person name="Jeffries T.W."/>
        </authorList>
    </citation>
    <scope>NUCLEOTIDE SEQUENCE [LARGE SCALE GENOMIC DNA]</scope>
    <source>
        <strain evidence="2">NRRL Y-12698</strain>
    </source>
</reference>
<organism evidence="1 2">
    <name type="scientific">Babjeviella inositovora NRRL Y-12698</name>
    <dbReference type="NCBI Taxonomy" id="984486"/>
    <lineage>
        <taxon>Eukaryota</taxon>
        <taxon>Fungi</taxon>
        <taxon>Dikarya</taxon>
        <taxon>Ascomycota</taxon>
        <taxon>Saccharomycotina</taxon>
        <taxon>Pichiomycetes</taxon>
        <taxon>Serinales incertae sedis</taxon>
        <taxon>Babjeviella</taxon>
    </lineage>
</organism>
<accession>A0A1E3QKX6</accession>
<dbReference type="GeneID" id="30150790"/>
<proteinExistence type="predicted"/>